<accession>A0A9D4IHI7</accession>
<reference evidence="1" key="1">
    <citation type="journal article" date="2019" name="bioRxiv">
        <title>The Genome of the Zebra Mussel, Dreissena polymorpha: A Resource for Invasive Species Research.</title>
        <authorList>
            <person name="McCartney M.A."/>
            <person name="Auch B."/>
            <person name="Kono T."/>
            <person name="Mallez S."/>
            <person name="Zhang Y."/>
            <person name="Obille A."/>
            <person name="Becker A."/>
            <person name="Abrahante J.E."/>
            <person name="Garbe J."/>
            <person name="Badalamenti J.P."/>
            <person name="Herman A."/>
            <person name="Mangelson H."/>
            <person name="Liachko I."/>
            <person name="Sullivan S."/>
            <person name="Sone E.D."/>
            <person name="Koren S."/>
            <person name="Silverstein K.A.T."/>
            <person name="Beckman K.B."/>
            <person name="Gohl D.M."/>
        </authorList>
    </citation>
    <scope>NUCLEOTIDE SEQUENCE</scope>
    <source>
        <strain evidence="1">Duluth1</strain>
        <tissue evidence="1">Whole animal</tissue>
    </source>
</reference>
<organism evidence="1 2">
    <name type="scientific">Dreissena polymorpha</name>
    <name type="common">Zebra mussel</name>
    <name type="synonym">Mytilus polymorpha</name>
    <dbReference type="NCBI Taxonomy" id="45954"/>
    <lineage>
        <taxon>Eukaryota</taxon>
        <taxon>Metazoa</taxon>
        <taxon>Spiralia</taxon>
        <taxon>Lophotrochozoa</taxon>
        <taxon>Mollusca</taxon>
        <taxon>Bivalvia</taxon>
        <taxon>Autobranchia</taxon>
        <taxon>Heteroconchia</taxon>
        <taxon>Euheterodonta</taxon>
        <taxon>Imparidentia</taxon>
        <taxon>Neoheterodontei</taxon>
        <taxon>Myida</taxon>
        <taxon>Dreissenoidea</taxon>
        <taxon>Dreissenidae</taxon>
        <taxon>Dreissena</taxon>
    </lineage>
</organism>
<comment type="caution">
    <text evidence="1">The sequence shown here is derived from an EMBL/GenBank/DDBJ whole genome shotgun (WGS) entry which is preliminary data.</text>
</comment>
<proteinExistence type="predicted"/>
<dbReference type="AlphaFoldDB" id="A0A9D4IHI7"/>
<dbReference type="Proteomes" id="UP000828390">
    <property type="component" value="Unassembled WGS sequence"/>
</dbReference>
<sequence>MGGISSKIKNLISADITINGEKLEEATSFRYLEATISNDCSSIAEAGIRNAMKNAAMARLSRLWTSSSISFPPTTLS</sequence>
<name>A0A9D4IHI7_DREPO</name>
<protein>
    <submittedName>
        <fullName evidence="1">Uncharacterized protein</fullName>
    </submittedName>
</protein>
<evidence type="ECO:0000313" key="1">
    <source>
        <dbReference type="EMBL" id="KAH3773494.1"/>
    </source>
</evidence>
<gene>
    <name evidence="1" type="ORF">DPMN_174855</name>
</gene>
<reference evidence="1" key="2">
    <citation type="submission" date="2020-11" db="EMBL/GenBank/DDBJ databases">
        <authorList>
            <person name="McCartney M.A."/>
            <person name="Auch B."/>
            <person name="Kono T."/>
            <person name="Mallez S."/>
            <person name="Becker A."/>
            <person name="Gohl D.M."/>
            <person name="Silverstein K.A.T."/>
            <person name="Koren S."/>
            <person name="Bechman K.B."/>
            <person name="Herman A."/>
            <person name="Abrahante J.E."/>
            <person name="Garbe J."/>
        </authorList>
    </citation>
    <scope>NUCLEOTIDE SEQUENCE</scope>
    <source>
        <strain evidence="1">Duluth1</strain>
        <tissue evidence="1">Whole animal</tissue>
    </source>
</reference>
<keyword evidence="2" id="KW-1185">Reference proteome</keyword>
<dbReference type="EMBL" id="JAIWYP010000009">
    <property type="protein sequence ID" value="KAH3773494.1"/>
    <property type="molecule type" value="Genomic_DNA"/>
</dbReference>
<evidence type="ECO:0000313" key="2">
    <source>
        <dbReference type="Proteomes" id="UP000828390"/>
    </source>
</evidence>